<evidence type="ECO:0000313" key="3">
    <source>
        <dbReference type="EMBL" id="RXJ66997.1"/>
    </source>
</evidence>
<dbReference type="GO" id="GO:0008324">
    <property type="term" value="F:monoatomic cation transmembrane transporter activity"/>
    <property type="evidence" value="ECO:0007669"/>
    <property type="project" value="InterPro"/>
</dbReference>
<dbReference type="GO" id="GO:0006813">
    <property type="term" value="P:potassium ion transport"/>
    <property type="evidence" value="ECO:0007669"/>
    <property type="project" value="InterPro"/>
</dbReference>
<dbReference type="InterPro" id="IPR006037">
    <property type="entry name" value="RCK_C"/>
</dbReference>
<dbReference type="Gene3D" id="3.30.70.1450">
    <property type="entry name" value="Regulator of K+ conductance, C-terminal domain"/>
    <property type="match status" value="1"/>
</dbReference>
<proteinExistence type="predicted"/>
<dbReference type="InterPro" id="IPR050721">
    <property type="entry name" value="Trk_Ktr_HKT_K-transport"/>
</dbReference>
<dbReference type="SUPFAM" id="SSF116726">
    <property type="entry name" value="TrkA C-terminal domain-like"/>
    <property type="match status" value="1"/>
</dbReference>
<gene>
    <name evidence="3" type="ORF">CRV08_11745</name>
</gene>
<dbReference type="AlphaFoldDB" id="A0A4Q0Y9P5"/>
<comment type="caution">
    <text evidence="3">The sequence shown here is derived from an EMBL/GenBank/DDBJ whole genome shotgun (WGS) entry which is preliminary data.</text>
</comment>
<sequence length="237" mass="26607">MKKNIIIYGYTVLGSKIASILNQKGYFITIVSFEDEEIKRATKDGFVVQESTLLNDDELIQIGVGDGSIDSIFCVSNCNKKNLFVTLSARSLDKKIKIISVSKTKSEAKKLQIAGATKVLNPNELGALRIYRYMSKPLMLNVLDQILFSSLDLNISEIYVTKESKLNKIYFKDLTLHKKFNILILGIMDKELGENFIFNTKGINHKIDEGDVLVVLGKSADLKVYKEYLEGVTHDAV</sequence>
<dbReference type="InterPro" id="IPR036291">
    <property type="entry name" value="NAD(P)-bd_dom_sf"/>
</dbReference>
<dbReference type="RefSeq" id="WP_128982339.1">
    <property type="nucleotide sequence ID" value="NZ_PDKJ01000011.1"/>
</dbReference>
<dbReference type="Pfam" id="PF02080">
    <property type="entry name" value="TrkA_C"/>
    <property type="match status" value="1"/>
</dbReference>
<dbReference type="PANTHER" id="PTHR43833">
    <property type="entry name" value="POTASSIUM CHANNEL PROTEIN 2-RELATED-RELATED"/>
    <property type="match status" value="1"/>
</dbReference>
<evidence type="ECO:0000313" key="4">
    <source>
        <dbReference type="Proteomes" id="UP000290172"/>
    </source>
</evidence>
<protein>
    <recommendedName>
        <fullName evidence="5">Potassium transporter TrkA</fullName>
    </recommendedName>
</protein>
<dbReference type="Proteomes" id="UP000290172">
    <property type="component" value="Unassembled WGS sequence"/>
</dbReference>
<dbReference type="EMBL" id="PDKJ01000011">
    <property type="protein sequence ID" value="RXJ66997.1"/>
    <property type="molecule type" value="Genomic_DNA"/>
</dbReference>
<dbReference type="InterPro" id="IPR003148">
    <property type="entry name" value="RCK_N"/>
</dbReference>
<reference evidence="3 4" key="1">
    <citation type="submission" date="2017-10" db="EMBL/GenBank/DDBJ databases">
        <title>Genomics of the genus Arcobacter.</title>
        <authorList>
            <person name="Perez-Cataluna A."/>
            <person name="Figueras M.J."/>
        </authorList>
    </citation>
    <scope>NUCLEOTIDE SEQUENCE [LARGE SCALE GENOMIC DNA]</scope>
    <source>
        <strain evidence="3 4">CECT 8993</strain>
    </source>
</reference>
<evidence type="ECO:0000259" key="2">
    <source>
        <dbReference type="Pfam" id="PF02254"/>
    </source>
</evidence>
<feature type="domain" description="RCK C-terminal" evidence="1">
    <location>
        <begin position="156"/>
        <end position="229"/>
    </location>
</feature>
<dbReference type="SUPFAM" id="SSF51735">
    <property type="entry name" value="NAD(P)-binding Rossmann-fold domains"/>
    <property type="match status" value="1"/>
</dbReference>
<accession>A0A4Q0Y9P5</accession>
<name>A0A4Q0Y9P5_9BACT</name>
<feature type="domain" description="RCK N-terminal" evidence="2">
    <location>
        <begin position="5"/>
        <end position="122"/>
    </location>
</feature>
<dbReference type="InterPro" id="IPR036721">
    <property type="entry name" value="RCK_C_sf"/>
</dbReference>
<organism evidence="3 4">
    <name type="scientific">Halarcobacter ebronensis</name>
    <dbReference type="NCBI Taxonomy" id="1462615"/>
    <lineage>
        <taxon>Bacteria</taxon>
        <taxon>Pseudomonadati</taxon>
        <taxon>Campylobacterota</taxon>
        <taxon>Epsilonproteobacteria</taxon>
        <taxon>Campylobacterales</taxon>
        <taxon>Arcobacteraceae</taxon>
        <taxon>Halarcobacter</taxon>
    </lineage>
</organism>
<dbReference type="Pfam" id="PF02254">
    <property type="entry name" value="TrkA_N"/>
    <property type="match status" value="1"/>
</dbReference>
<evidence type="ECO:0000259" key="1">
    <source>
        <dbReference type="Pfam" id="PF02080"/>
    </source>
</evidence>
<dbReference type="Gene3D" id="3.40.50.720">
    <property type="entry name" value="NAD(P)-binding Rossmann-like Domain"/>
    <property type="match status" value="1"/>
</dbReference>
<evidence type="ECO:0008006" key="5">
    <source>
        <dbReference type="Google" id="ProtNLM"/>
    </source>
</evidence>
<dbReference type="PANTHER" id="PTHR43833:SF9">
    <property type="entry name" value="POTASSIUM CHANNEL PROTEIN YUGO-RELATED"/>
    <property type="match status" value="1"/>
</dbReference>